<reference evidence="5 6" key="1">
    <citation type="submission" date="2023-07" db="EMBL/GenBank/DDBJ databases">
        <title>Protaetiibacter sp. nov WY-16 isolated from soil.</title>
        <authorList>
            <person name="Liu B."/>
            <person name="Wan Y."/>
        </authorList>
    </citation>
    <scope>NUCLEOTIDE SEQUENCE [LARGE SCALE GENOMIC DNA]</scope>
    <source>
        <strain evidence="5 6">WY-16</strain>
    </source>
</reference>
<evidence type="ECO:0000259" key="4">
    <source>
        <dbReference type="SMART" id="SM00861"/>
    </source>
</evidence>
<organism evidence="5 6">
    <name type="scientific">Antiquaquibacter soli</name>
    <dbReference type="NCBI Taxonomy" id="3064523"/>
    <lineage>
        <taxon>Bacteria</taxon>
        <taxon>Bacillati</taxon>
        <taxon>Actinomycetota</taxon>
        <taxon>Actinomycetes</taxon>
        <taxon>Micrococcales</taxon>
        <taxon>Microbacteriaceae</taxon>
        <taxon>Antiquaquibacter</taxon>
    </lineage>
</organism>
<evidence type="ECO:0000256" key="2">
    <source>
        <dbReference type="ARBA" id="ARBA00023002"/>
    </source>
</evidence>
<dbReference type="InterPro" id="IPR033248">
    <property type="entry name" value="Transketolase_C"/>
</dbReference>
<evidence type="ECO:0000313" key="6">
    <source>
        <dbReference type="Proteomes" id="UP001241072"/>
    </source>
</evidence>
<dbReference type="Proteomes" id="UP001241072">
    <property type="component" value="Unassembled WGS sequence"/>
</dbReference>
<proteinExistence type="predicted"/>
<dbReference type="SMART" id="SM00861">
    <property type="entry name" value="Transket_pyr"/>
    <property type="match status" value="1"/>
</dbReference>
<accession>A0ABT9BQ73</accession>
<gene>
    <name evidence="5" type="ORF">Q5716_04965</name>
</gene>
<dbReference type="Gene3D" id="3.40.50.970">
    <property type="match status" value="1"/>
</dbReference>
<keyword evidence="6" id="KW-1185">Reference proteome</keyword>
<evidence type="ECO:0000256" key="3">
    <source>
        <dbReference type="ARBA" id="ARBA00023052"/>
    </source>
</evidence>
<sequence>MRLRQAIVAALQDEMRSDPSVMIMGEDVAVAGGPFKTSEGLLEEFGPNRVRDTPISEMAFTGAGVGAAIAGLKPVVEIMFMEFLGVALDQLVTGAAKMRYLSKGQVSVPLVVRASVGSGSGFGSQHSQTLENWVTSTPGLTVATVSTPQTAYGIMRAAVRDPGPTIVLEPRALYAVRGPVERGESGILRLGKALIARPGSALTIVAMGQTVTTSLAAVEQSGIDAEVIDLLTLAPWDRETVLESVARTGRLVVVEEAPESGGWGSEIVAAVTRELFSSLAAAPFRITAPNAPVPYNRELEARFLPQPSEIARQLTSYLATDSVPAPWWVAEGIHHD</sequence>
<dbReference type="InterPro" id="IPR029061">
    <property type="entry name" value="THDP-binding"/>
</dbReference>
<dbReference type="EMBL" id="JAUQUB010000001">
    <property type="protein sequence ID" value="MDO7881575.1"/>
    <property type="molecule type" value="Genomic_DNA"/>
</dbReference>
<feature type="domain" description="Transketolase-like pyrimidine-binding" evidence="4">
    <location>
        <begin position="1"/>
        <end position="176"/>
    </location>
</feature>
<dbReference type="Gene3D" id="3.40.50.920">
    <property type="match status" value="1"/>
</dbReference>
<dbReference type="Pfam" id="PF02779">
    <property type="entry name" value="Transket_pyr"/>
    <property type="match status" value="1"/>
</dbReference>
<comment type="caution">
    <text evidence="5">The sequence shown here is derived from an EMBL/GenBank/DDBJ whole genome shotgun (WGS) entry which is preliminary data.</text>
</comment>
<evidence type="ECO:0000313" key="5">
    <source>
        <dbReference type="EMBL" id="MDO7881575.1"/>
    </source>
</evidence>
<keyword evidence="3" id="KW-0786">Thiamine pyrophosphate</keyword>
<protein>
    <submittedName>
        <fullName evidence="5">Transketolase C-terminal domain-containing protein</fullName>
    </submittedName>
</protein>
<dbReference type="InterPro" id="IPR005475">
    <property type="entry name" value="Transketolase-like_Pyr-bd"/>
</dbReference>
<dbReference type="CDD" id="cd07036">
    <property type="entry name" value="TPP_PYR_E1-PDHc-beta_like"/>
    <property type="match status" value="1"/>
</dbReference>
<dbReference type="PANTHER" id="PTHR43257">
    <property type="entry name" value="PYRUVATE DEHYDROGENASE E1 COMPONENT BETA SUBUNIT"/>
    <property type="match status" value="1"/>
</dbReference>
<comment type="cofactor">
    <cofactor evidence="1">
        <name>thiamine diphosphate</name>
        <dbReference type="ChEBI" id="CHEBI:58937"/>
    </cofactor>
</comment>
<dbReference type="PANTHER" id="PTHR43257:SF2">
    <property type="entry name" value="PYRUVATE DEHYDROGENASE E1 COMPONENT SUBUNIT BETA"/>
    <property type="match status" value="1"/>
</dbReference>
<dbReference type="SUPFAM" id="SSF52922">
    <property type="entry name" value="TK C-terminal domain-like"/>
    <property type="match status" value="1"/>
</dbReference>
<dbReference type="SUPFAM" id="SSF52518">
    <property type="entry name" value="Thiamin diphosphate-binding fold (THDP-binding)"/>
    <property type="match status" value="1"/>
</dbReference>
<keyword evidence="2" id="KW-0560">Oxidoreductase</keyword>
<evidence type="ECO:0000256" key="1">
    <source>
        <dbReference type="ARBA" id="ARBA00001964"/>
    </source>
</evidence>
<name>A0ABT9BQ73_9MICO</name>
<dbReference type="RefSeq" id="WP_305002964.1">
    <property type="nucleotide sequence ID" value="NZ_JAUQUB010000001.1"/>
</dbReference>
<dbReference type="InterPro" id="IPR009014">
    <property type="entry name" value="Transketo_C/PFOR_II"/>
</dbReference>
<dbReference type="Pfam" id="PF02780">
    <property type="entry name" value="Transketolase_C"/>
    <property type="match status" value="1"/>
</dbReference>